<reference evidence="2 3" key="1">
    <citation type="submission" date="2018-06" db="EMBL/GenBank/DDBJ databases">
        <authorList>
            <consortium name="Pathogen Informatics"/>
            <person name="Doyle S."/>
        </authorList>
    </citation>
    <scope>NUCLEOTIDE SEQUENCE [LARGE SCALE GENOMIC DNA]</scope>
    <source>
        <strain evidence="2 3">NCTC11862</strain>
    </source>
</reference>
<evidence type="ECO:0000256" key="1">
    <source>
        <dbReference type="SAM" id="MobiDB-lite"/>
    </source>
</evidence>
<dbReference type="EMBL" id="UFXQ01000001">
    <property type="protein sequence ID" value="STC68787.1"/>
    <property type="molecule type" value="Genomic_DNA"/>
</dbReference>
<evidence type="ECO:0000313" key="2">
    <source>
        <dbReference type="EMBL" id="STC68787.1"/>
    </source>
</evidence>
<name>A0A376CKS3_9CORY</name>
<dbReference type="Pfam" id="PF11209">
    <property type="entry name" value="LmeA"/>
    <property type="match status" value="1"/>
</dbReference>
<keyword evidence="3" id="KW-1185">Reference proteome</keyword>
<dbReference type="RefSeq" id="WP_018582751.1">
    <property type="nucleotide sequence ID" value="NZ_LDYD01000011.1"/>
</dbReference>
<dbReference type="STRING" id="35756.GCA_001044155_00132"/>
<protein>
    <submittedName>
        <fullName evidence="2">Putative secreted protein</fullName>
    </submittedName>
</protein>
<feature type="region of interest" description="Disordered" evidence="1">
    <location>
        <begin position="246"/>
        <end position="266"/>
    </location>
</feature>
<dbReference type="AlphaFoldDB" id="A0A376CKS3"/>
<dbReference type="Proteomes" id="UP000254467">
    <property type="component" value="Unassembled WGS sequence"/>
</dbReference>
<gene>
    <name evidence="2" type="ORF">NCTC11862_00562</name>
</gene>
<dbReference type="InterPro" id="IPR021373">
    <property type="entry name" value="DUF2993"/>
</dbReference>
<organism evidence="2 3">
    <name type="scientific">Corynebacterium pilosum</name>
    <dbReference type="NCBI Taxonomy" id="35756"/>
    <lineage>
        <taxon>Bacteria</taxon>
        <taxon>Bacillati</taxon>
        <taxon>Actinomycetota</taxon>
        <taxon>Actinomycetes</taxon>
        <taxon>Mycobacteriales</taxon>
        <taxon>Corynebacteriaceae</taxon>
        <taxon>Corynebacterium</taxon>
    </lineage>
</organism>
<proteinExistence type="predicted"/>
<dbReference type="OrthoDB" id="4417239at2"/>
<sequence length="266" mass="28449">MKTDSFLARHSRLLSVAGVVLLIVVAVGVVDSLTAARVEHRLSQSIKDNSQLATTPEVYVGGTPFAQVLLTEKIPQISVNALDVDIEDLGIVNASTDIYNVELPAGAAYSGDVVGHFAELMKRRISLDGVALGQFLGMTDLDISNPYDISPGGGVASEAQLTGTLPGMSEKTSVIVTLRLNGPQFRMEPLEIIDSAGRPDLVEKGYTLEFDTRDLPLAAQANLVQLSGGSIVFEAERRNIILRPSDLTPVETGDSEFTDYPGSHEQ</sequence>
<accession>A0A376CKS3</accession>
<evidence type="ECO:0000313" key="3">
    <source>
        <dbReference type="Proteomes" id="UP000254467"/>
    </source>
</evidence>